<name>A0A2I0L651_PUNGR</name>
<feature type="compositionally biased region" description="Basic and acidic residues" evidence="1">
    <location>
        <begin position="134"/>
        <end position="146"/>
    </location>
</feature>
<dbReference type="Proteomes" id="UP000233551">
    <property type="component" value="Unassembled WGS sequence"/>
</dbReference>
<feature type="region of interest" description="Disordered" evidence="1">
    <location>
        <begin position="132"/>
        <end position="174"/>
    </location>
</feature>
<evidence type="ECO:0000313" key="3">
    <source>
        <dbReference type="Proteomes" id="UP000233551"/>
    </source>
</evidence>
<accession>A0A2I0L651</accession>
<keyword evidence="3" id="KW-1185">Reference proteome</keyword>
<evidence type="ECO:0000313" key="2">
    <source>
        <dbReference type="EMBL" id="PKI76187.1"/>
    </source>
</evidence>
<gene>
    <name evidence="2" type="ORF">CRG98_003414</name>
</gene>
<feature type="region of interest" description="Disordered" evidence="1">
    <location>
        <begin position="187"/>
        <end position="207"/>
    </location>
</feature>
<feature type="region of interest" description="Disordered" evidence="1">
    <location>
        <begin position="238"/>
        <end position="258"/>
    </location>
</feature>
<sequence length="323" mass="36147">MSYSGTRPPLKRPASSTLLTTTVGYRFPAYGSECTAPGRRTPERALCVRVHYISDFVSSSITFGLRAIVYYFSDFVSASTAFRTSCPHLLHFELHVRTYYISDFVSTITAFRTSCPYRFLDFVSTFNVFPRSPAARDPRRPKEKKIMRAGQGNAHRLPVIPAGPEWRNRGYPRFSPKSAEILTEKRKRLQSNEQKNDSGGGEQNPARENEKFALVLSEAQIDHGEVSAMSRTITSVHSSPHRGIQGREPPPAASSPLFSAIPTARPAQIYSAQRARRPNAPVRPSISSKRFLLRAGSPIRSDPIRPAIFFFIIFTESPLNIPN</sequence>
<dbReference type="AlphaFoldDB" id="A0A2I0L651"/>
<reference evidence="2 3" key="1">
    <citation type="submission" date="2017-11" db="EMBL/GenBank/DDBJ databases">
        <title>De-novo sequencing of pomegranate (Punica granatum L.) genome.</title>
        <authorList>
            <person name="Akparov Z."/>
            <person name="Amiraslanov A."/>
            <person name="Hajiyeva S."/>
            <person name="Abbasov M."/>
            <person name="Kaur K."/>
            <person name="Hamwieh A."/>
            <person name="Solovyev V."/>
            <person name="Salamov A."/>
            <person name="Braich B."/>
            <person name="Kosarev P."/>
            <person name="Mahmoud A."/>
            <person name="Hajiyev E."/>
            <person name="Babayeva S."/>
            <person name="Izzatullayeva V."/>
            <person name="Mammadov A."/>
            <person name="Mammadov A."/>
            <person name="Sharifova S."/>
            <person name="Ojaghi J."/>
            <person name="Eynullazada K."/>
            <person name="Bayramov B."/>
            <person name="Abdulazimova A."/>
            <person name="Shahmuradov I."/>
        </authorList>
    </citation>
    <scope>NUCLEOTIDE SEQUENCE [LARGE SCALE GENOMIC DNA]</scope>
    <source>
        <strain evidence="3">cv. AG2017</strain>
        <tissue evidence="2">Leaf</tissue>
    </source>
</reference>
<comment type="caution">
    <text evidence="2">The sequence shown here is derived from an EMBL/GenBank/DDBJ whole genome shotgun (WGS) entry which is preliminary data.</text>
</comment>
<protein>
    <submittedName>
        <fullName evidence="2">Uncharacterized protein</fullName>
    </submittedName>
</protein>
<dbReference type="EMBL" id="PGOL01000128">
    <property type="protein sequence ID" value="PKI76187.1"/>
    <property type="molecule type" value="Genomic_DNA"/>
</dbReference>
<proteinExistence type="predicted"/>
<organism evidence="2 3">
    <name type="scientific">Punica granatum</name>
    <name type="common">Pomegranate</name>
    <dbReference type="NCBI Taxonomy" id="22663"/>
    <lineage>
        <taxon>Eukaryota</taxon>
        <taxon>Viridiplantae</taxon>
        <taxon>Streptophyta</taxon>
        <taxon>Embryophyta</taxon>
        <taxon>Tracheophyta</taxon>
        <taxon>Spermatophyta</taxon>
        <taxon>Magnoliopsida</taxon>
        <taxon>eudicotyledons</taxon>
        <taxon>Gunneridae</taxon>
        <taxon>Pentapetalae</taxon>
        <taxon>rosids</taxon>
        <taxon>malvids</taxon>
        <taxon>Myrtales</taxon>
        <taxon>Lythraceae</taxon>
        <taxon>Punica</taxon>
    </lineage>
</organism>
<evidence type="ECO:0000256" key="1">
    <source>
        <dbReference type="SAM" id="MobiDB-lite"/>
    </source>
</evidence>